<organism evidence="2 3">
    <name type="scientific">Cnuella takakiae</name>
    <dbReference type="NCBI Taxonomy" id="1302690"/>
    <lineage>
        <taxon>Bacteria</taxon>
        <taxon>Pseudomonadati</taxon>
        <taxon>Bacteroidota</taxon>
        <taxon>Chitinophagia</taxon>
        <taxon>Chitinophagales</taxon>
        <taxon>Chitinophagaceae</taxon>
        <taxon>Cnuella</taxon>
    </lineage>
</organism>
<gene>
    <name evidence="2" type="ORF">SAMN05444008_111171</name>
</gene>
<proteinExistence type="predicted"/>
<evidence type="ECO:0000259" key="1">
    <source>
        <dbReference type="Pfam" id="PF13524"/>
    </source>
</evidence>
<feature type="domain" description="Spore protein YkvP/CgeB glycosyl transferase-like" evidence="1">
    <location>
        <begin position="195"/>
        <end position="327"/>
    </location>
</feature>
<dbReference type="SUPFAM" id="SSF53756">
    <property type="entry name" value="UDP-Glycosyltransferase/glycogen phosphorylase"/>
    <property type="match status" value="1"/>
</dbReference>
<dbReference type="OrthoDB" id="110463at2"/>
<evidence type="ECO:0000313" key="3">
    <source>
        <dbReference type="Proteomes" id="UP000184368"/>
    </source>
</evidence>
<dbReference type="AlphaFoldDB" id="A0A1M5E267"/>
<keyword evidence="3" id="KW-1185">Reference proteome</keyword>
<dbReference type="RefSeq" id="WP_073044744.1">
    <property type="nucleotide sequence ID" value="NZ_FQUO01000011.1"/>
</dbReference>
<sequence>MATILYIGDDNTGSTSAHRAKALERLGHSVSIQNPYVGLNSSLNGKFSGAFHYKTGFVWLQRAVVKWVQENLCNTSNYDLVWIDSGELFGVKSLKLIKSLTSKLVLYNVDDPTGSRDGKRFDSLKKSMPFYDLIVVVRNETERECYELGARKVLRVFRSYDEVAHSSDNLDLNALLAFQSEVAFIGTWMPHEGRDEFLIELIKQNIPLSIWGNGWHKSKYYMQLKPCIRGKSIYGRDYVAAIRSSKICIGMLSKGNRDLHTQRSLEIPYAGGLFCAKRTTEHNAMYLEGEEAVFWEDASECAAVCKQLLGDDTLRERIRKAGFDRVISLGVGNEEVCKKVIQAIFSKVDQTAYNPVIK</sequence>
<reference evidence="2 3" key="1">
    <citation type="submission" date="2016-11" db="EMBL/GenBank/DDBJ databases">
        <authorList>
            <person name="Jaros S."/>
            <person name="Januszkiewicz K."/>
            <person name="Wedrychowicz H."/>
        </authorList>
    </citation>
    <scope>NUCLEOTIDE SEQUENCE [LARGE SCALE GENOMIC DNA]</scope>
    <source>
        <strain evidence="2 3">DSM 26897</strain>
    </source>
</reference>
<dbReference type="EMBL" id="FQUO01000011">
    <property type="protein sequence ID" value="SHF73161.1"/>
    <property type="molecule type" value="Genomic_DNA"/>
</dbReference>
<dbReference type="InterPro" id="IPR055259">
    <property type="entry name" value="YkvP/CgeB_Glyco_trans-like"/>
</dbReference>
<name>A0A1M5E267_9BACT</name>
<dbReference type="GO" id="GO:0016740">
    <property type="term" value="F:transferase activity"/>
    <property type="evidence" value="ECO:0007669"/>
    <property type="project" value="UniProtKB-KW"/>
</dbReference>
<protein>
    <submittedName>
        <fullName evidence="2">Glycosyl transferases group 1</fullName>
    </submittedName>
</protein>
<dbReference type="STRING" id="1302690.BUE76_19370"/>
<keyword evidence="2" id="KW-0808">Transferase</keyword>
<evidence type="ECO:0000313" key="2">
    <source>
        <dbReference type="EMBL" id="SHF73161.1"/>
    </source>
</evidence>
<accession>A0A1M5E267</accession>
<dbReference type="Proteomes" id="UP000184368">
    <property type="component" value="Unassembled WGS sequence"/>
</dbReference>
<dbReference type="Pfam" id="PF13524">
    <property type="entry name" value="Glyco_trans_1_2"/>
    <property type="match status" value="1"/>
</dbReference>